<protein>
    <submittedName>
        <fullName evidence="1">Uncharacterized protein</fullName>
    </submittedName>
</protein>
<reference evidence="1 2" key="1">
    <citation type="submission" date="2019-02" db="EMBL/GenBank/DDBJ databases">
        <title>Genomic Encyclopedia of Archaeal and Bacterial Type Strains, Phase II (KMG-II): from individual species to whole genera.</title>
        <authorList>
            <person name="Goeker M."/>
        </authorList>
    </citation>
    <scope>NUCLEOTIDE SEQUENCE [LARGE SCALE GENOMIC DNA]</scope>
    <source>
        <strain evidence="1 2">DSM 18101</strain>
    </source>
</reference>
<dbReference type="Proteomes" id="UP000292958">
    <property type="component" value="Unassembled WGS sequence"/>
</dbReference>
<keyword evidence="2" id="KW-1185">Reference proteome</keyword>
<dbReference type="EMBL" id="SHKW01000001">
    <property type="protein sequence ID" value="RZU39176.1"/>
    <property type="molecule type" value="Genomic_DNA"/>
</dbReference>
<organism evidence="1 2">
    <name type="scientific">Edaphobacter modestus</name>
    <dbReference type="NCBI Taxonomy" id="388466"/>
    <lineage>
        <taxon>Bacteria</taxon>
        <taxon>Pseudomonadati</taxon>
        <taxon>Acidobacteriota</taxon>
        <taxon>Terriglobia</taxon>
        <taxon>Terriglobales</taxon>
        <taxon>Acidobacteriaceae</taxon>
        <taxon>Edaphobacter</taxon>
    </lineage>
</organism>
<proteinExistence type="predicted"/>
<name>A0A4V2G3Z5_9BACT</name>
<evidence type="ECO:0000313" key="2">
    <source>
        <dbReference type="Proteomes" id="UP000292958"/>
    </source>
</evidence>
<dbReference type="AlphaFoldDB" id="A0A4V2G3Z5"/>
<evidence type="ECO:0000313" key="1">
    <source>
        <dbReference type="EMBL" id="RZU39176.1"/>
    </source>
</evidence>
<gene>
    <name evidence="1" type="ORF">BDD14_0523</name>
</gene>
<sequence>MGVLRRLARHGDDSRVRLHMLHKKLVGYATIVGFGEEAASKIGIKPSQQQHFKGLTLDLGRVYRSISVLSRGKQGRMLPYVCAMQIASIWS</sequence>
<comment type="caution">
    <text evidence="1">The sequence shown here is derived from an EMBL/GenBank/DDBJ whole genome shotgun (WGS) entry which is preliminary data.</text>
</comment>
<accession>A0A4V2G3Z5</accession>